<dbReference type="PANTHER" id="PTHR37194">
    <property type="entry name" value="T2E6.7-RELATED"/>
    <property type="match status" value="1"/>
</dbReference>
<evidence type="ECO:0000313" key="2">
    <source>
        <dbReference type="EMBL" id="KAG9442717.1"/>
    </source>
</evidence>
<gene>
    <name evidence="2" type="ORF">H6P81_018571</name>
</gene>
<dbReference type="Proteomes" id="UP000825729">
    <property type="component" value="Unassembled WGS sequence"/>
</dbReference>
<comment type="caution">
    <text evidence="2">The sequence shown here is derived from an EMBL/GenBank/DDBJ whole genome shotgun (WGS) entry which is preliminary data.</text>
</comment>
<reference evidence="2 3" key="1">
    <citation type="submission" date="2021-07" db="EMBL/GenBank/DDBJ databases">
        <title>The Aristolochia fimbriata genome: insights into angiosperm evolution, floral development and chemical biosynthesis.</title>
        <authorList>
            <person name="Jiao Y."/>
        </authorList>
    </citation>
    <scope>NUCLEOTIDE SEQUENCE [LARGE SCALE GENOMIC DNA]</scope>
    <source>
        <strain evidence="2">IBCAS-2021</strain>
        <tissue evidence="2">Leaf</tissue>
    </source>
</reference>
<proteinExistence type="predicted"/>
<protein>
    <submittedName>
        <fullName evidence="2">Uncharacterized protein</fullName>
    </submittedName>
</protein>
<name>A0AAV7E1R5_ARIFI</name>
<dbReference type="PANTHER" id="PTHR37194:SF2">
    <property type="entry name" value="T2E6.7-RELATED"/>
    <property type="match status" value="1"/>
</dbReference>
<evidence type="ECO:0000256" key="1">
    <source>
        <dbReference type="SAM" id="MobiDB-lite"/>
    </source>
</evidence>
<sequence length="156" mass="17178">MLGKSSLVRTQKTQKSEVKNPTSRSCNALLRFLVSSTLSSYPISALSSFSSFCLQASLFFWDLLLRMENQVVESAHANSRVKVTFRLGSEVSSVNSTKGCLSDQLVTMKEGSMAILKDYITKHNVPTDVPDEPLEGTSEDESDEIAQPPGISKKRK</sequence>
<accession>A0AAV7E1R5</accession>
<keyword evidence="3" id="KW-1185">Reference proteome</keyword>
<feature type="compositionally biased region" description="Acidic residues" evidence="1">
    <location>
        <begin position="129"/>
        <end position="144"/>
    </location>
</feature>
<feature type="region of interest" description="Disordered" evidence="1">
    <location>
        <begin position="1"/>
        <end position="20"/>
    </location>
</feature>
<dbReference type="AlphaFoldDB" id="A0AAV7E1R5"/>
<evidence type="ECO:0000313" key="3">
    <source>
        <dbReference type="Proteomes" id="UP000825729"/>
    </source>
</evidence>
<feature type="region of interest" description="Disordered" evidence="1">
    <location>
        <begin position="125"/>
        <end position="156"/>
    </location>
</feature>
<feature type="compositionally biased region" description="Polar residues" evidence="1">
    <location>
        <begin position="7"/>
        <end position="20"/>
    </location>
</feature>
<dbReference type="EMBL" id="JAINDJ010000007">
    <property type="protein sequence ID" value="KAG9442717.1"/>
    <property type="molecule type" value="Genomic_DNA"/>
</dbReference>
<organism evidence="2 3">
    <name type="scientific">Aristolochia fimbriata</name>
    <name type="common">White veined hardy Dutchman's pipe vine</name>
    <dbReference type="NCBI Taxonomy" id="158543"/>
    <lineage>
        <taxon>Eukaryota</taxon>
        <taxon>Viridiplantae</taxon>
        <taxon>Streptophyta</taxon>
        <taxon>Embryophyta</taxon>
        <taxon>Tracheophyta</taxon>
        <taxon>Spermatophyta</taxon>
        <taxon>Magnoliopsida</taxon>
        <taxon>Magnoliidae</taxon>
        <taxon>Piperales</taxon>
        <taxon>Aristolochiaceae</taxon>
        <taxon>Aristolochia</taxon>
    </lineage>
</organism>